<reference evidence="2 3" key="1">
    <citation type="submission" date="2019-02" db="EMBL/GenBank/DDBJ databases">
        <title>Genome sequencing of the rare red list fungi Phellinidium pouzarii.</title>
        <authorList>
            <person name="Buettner E."/>
            <person name="Kellner H."/>
        </authorList>
    </citation>
    <scope>NUCLEOTIDE SEQUENCE [LARGE SCALE GENOMIC DNA]</scope>
    <source>
        <strain evidence="2 3">DSM 108285</strain>
    </source>
</reference>
<keyword evidence="3" id="KW-1185">Reference proteome</keyword>
<protein>
    <submittedName>
        <fullName evidence="2">Uncharacterized protein</fullName>
    </submittedName>
</protein>
<comment type="caution">
    <text evidence="2">The sequence shown here is derived from an EMBL/GenBank/DDBJ whole genome shotgun (WGS) entry which is preliminary data.</text>
</comment>
<evidence type="ECO:0000256" key="1">
    <source>
        <dbReference type="SAM" id="MobiDB-lite"/>
    </source>
</evidence>
<evidence type="ECO:0000313" key="2">
    <source>
        <dbReference type="EMBL" id="THH05276.1"/>
    </source>
</evidence>
<dbReference type="EMBL" id="SGPK01000273">
    <property type="protein sequence ID" value="THH05276.1"/>
    <property type="molecule type" value="Genomic_DNA"/>
</dbReference>
<gene>
    <name evidence="2" type="ORF">EW145_g4910</name>
</gene>
<feature type="compositionally biased region" description="Polar residues" evidence="1">
    <location>
        <begin position="366"/>
        <end position="391"/>
    </location>
</feature>
<evidence type="ECO:0000313" key="3">
    <source>
        <dbReference type="Proteomes" id="UP000308199"/>
    </source>
</evidence>
<feature type="region of interest" description="Disordered" evidence="1">
    <location>
        <begin position="27"/>
        <end position="53"/>
    </location>
</feature>
<proteinExistence type="predicted"/>
<feature type="compositionally biased region" description="Basic and acidic residues" evidence="1">
    <location>
        <begin position="238"/>
        <end position="258"/>
    </location>
</feature>
<sequence>MDDSDDYFQDSFVLDEDDLALLAAEEEKHAQNVSENTRKAEVPPPPSKRQKTCHRDIEEPEIVLQIDGTYGVTASAPSLAIDSEAVLIGTNKNLLEDNSHLSTQILRGEVLSNNSVSYASKSQHAQAISTQISSLSILRSPLPLKTTGMARLSSQNTQSPGSFPPRIIARNEDVTIACESDVHLQEQIAALKAQLENLDREHNQAKNALKEAEVVRFAKEGESNAQANFVERQAAQQHAEDLTKLRQTKEAAEAEQARIQKDMREQMDRLRTEYVFKQHESESSNGKASWSSRSRRIASGPQQSPISIPIGMRNWASSNAAGPSGGYSVRQTPSRRRQNFEGESPKISAGTHSAVPEPKFPGFENSFLQSSPLRSSPHRSTSNLELRNNRTPQKHSRDKGKDNARERGANGPFSPAKIPPLNLRPSLAVAYNNPPTDDFIQDFDGDVVINDGSPRRPFKAVKEGSSPGLDQGDFSSVIDSELICDPDGDILLEDDSFRGIDWNEELHFMLLSHTCKVSETLTLHFLLSATIPSNQYYQQVCSSVLESLGAKFKYPSPEKLMDKVAEGFITMSVILWESKFIKHLNALFDLLCSTMIYIPAFTSSIFQAAINHEVRPHPFLHVLSNIALKSLKSKDDKDVDDAEFSSLIHSMLTLVGTIAWTVPEHLSSCLASMLQTEGVLMTLLDSKQSNDVISHTIQILVLLATHSTLYRPLSSVPNLHLDGQPIKAVSTDLSRVPLLERLSSFLVDASPLKHDENISSILNFFVLLSMASLDGRLALLNSSALVPSLVFYLSHLTTLIWEDDERIMQSPDAATRTVQNMKQTLHLLHQLVFPSSSLNSTEGQNTVNFDFRQKLYHAPHSQFNGLAHMFIVTVGRLSYADPPEWLATELQAEVEKITEPARDLMDLIIEGPESDSVWAAYQDANHGIVTEDDDEMEAHLFATDEPG</sequence>
<name>A0A4S4L1T3_9AGAM</name>
<organism evidence="2 3">
    <name type="scientific">Phellinidium pouzarii</name>
    <dbReference type="NCBI Taxonomy" id="167371"/>
    <lineage>
        <taxon>Eukaryota</taxon>
        <taxon>Fungi</taxon>
        <taxon>Dikarya</taxon>
        <taxon>Basidiomycota</taxon>
        <taxon>Agaricomycotina</taxon>
        <taxon>Agaricomycetes</taxon>
        <taxon>Hymenochaetales</taxon>
        <taxon>Hymenochaetaceae</taxon>
        <taxon>Phellinidium</taxon>
    </lineage>
</organism>
<feature type="region of interest" description="Disordered" evidence="1">
    <location>
        <begin position="233"/>
        <end position="258"/>
    </location>
</feature>
<accession>A0A4S4L1T3</accession>
<dbReference type="AlphaFoldDB" id="A0A4S4L1T3"/>
<feature type="compositionally biased region" description="Basic and acidic residues" evidence="1">
    <location>
        <begin position="27"/>
        <end position="41"/>
    </location>
</feature>
<dbReference type="OrthoDB" id="3366922at2759"/>
<feature type="compositionally biased region" description="Basic and acidic residues" evidence="1">
    <location>
        <begin position="399"/>
        <end position="408"/>
    </location>
</feature>
<dbReference type="Proteomes" id="UP000308199">
    <property type="component" value="Unassembled WGS sequence"/>
</dbReference>
<feature type="region of interest" description="Disordered" evidence="1">
    <location>
        <begin position="276"/>
        <end position="419"/>
    </location>
</feature>